<dbReference type="PANTHER" id="PTHR37937">
    <property type="entry name" value="CONJUGATIVE TRANSFER: DNA TRANSPORT"/>
    <property type="match status" value="1"/>
</dbReference>
<evidence type="ECO:0000256" key="1">
    <source>
        <dbReference type="ARBA" id="ARBA00004651"/>
    </source>
</evidence>
<keyword evidence="5 8" id="KW-1133">Transmembrane helix</keyword>
<keyword evidence="3" id="KW-1003">Cell membrane</keyword>
<evidence type="ECO:0000256" key="7">
    <source>
        <dbReference type="SAM" id="MobiDB-lite"/>
    </source>
</evidence>
<dbReference type="Pfam" id="PF02534">
    <property type="entry name" value="T4SS-DNA_transf"/>
    <property type="match status" value="1"/>
</dbReference>
<evidence type="ECO:0000313" key="10">
    <source>
        <dbReference type="Proteomes" id="UP000232883"/>
    </source>
</evidence>
<dbReference type="AlphaFoldDB" id="A0A2K8Z9D2"/>
<dbReference type="InterPro" id="IPR051539">
    <property type="entry name" value="T4SS-coupling_protein"/>
</dbReference>
<evidence type="ECO:0000256" key="4">
    <source>
        <dbReference type="ARBA" id="ARBA00022692"/>
    </source>
</evidence>
<dbReference type="Gene3D" id="3.40.50.300">
    <property type="entry name" value="P-loop containing nucleotide triphosphate hydrolases"/>
    <property type="match status" value="1"/>
</dbReference>
<keyword evidence="6 8" id="KW-0472">Membrane</keyword>
<dbReference type="SUPFAM" id="SSF52540">
    <property type="entry name" value="P-loop containing nucleoside triphosphate hydrolases"/>
    <property type="match status" value="1"/>
</dbReference>
<feature type="transmembrane region" description="Helical" evidence="8">
    <location>
        <begin position="41"/>
        <end position="60"/>
    </location>
</feature>
<dbReference type="EMBL" id="CP025096">
    <property type="protein sequence ID" value="AUD06486.1"/>
    <property type="molecule type" value="Genomic_DNA"/>
</dbReference>
<protein>
    <recommendedName>
        <fullName evidence="11">Mobilization protein</fullName>
    </recommendedName>
</protein>
<proteinExistence type="inferred from homology"/>
<comment type="subcellular location">
    <subcellularLocation>
        <location evidence="1">Cell membrane</location>
        <topology evidence="1">Multi-pass membrane protein</topology>
    </subcellularLocation>
</comment>
<evidence type="ECO:0008006" key="11">
    <source>
        <dbReference type="Google" id="ProtNLM"/>
    </source>
</evidence>
<dbReference type="PANTHER" id="PTHR37937:SF1">
    <property type="entry name" value="CONJUGATIVE TRANSFER: DNA TRANSPORT"/>
    <property type="match status" value="1"/>
</dbReference>
<keyword evidence="10" id="KW-1185">Reference proteome</keyword>
<dbReference type="GO" id="GO:0005886">
    <property type="term" value="C:plasma membrane"/>
    <property type="evidence" value="ECO:0007669"/>
    <property type="project" value="UniProtKB-SubCell"/>
</dbReference>
<evidence type="ECO:0000256" key="2">
    <source>
        <dbReference type="ARBA" id="ARBA00008806"/>
    </source>
</evidence>
<name>A0A2K8Z9D2_9BACT</name>
<dbReference type="Proteomes" id="UP000232883">
    <property type="component" value="Chromosome"/>
</dbReference>
<dbReference type="InterPro" id="IPR027417">
    <property type="entry name" value="P-loop_NTPase"/>
</dbReference>
<feature type="transmembrane region" description="Helical" evidence="8">
    <location>
        <begin position="7"/>
        <end position="29"/>
    </location>
</feature>
<reference evidence="9 10" key="1">
    <citation type="submission" date="2017-11" db="EMBL/GenBank/DDBJ databases">
        <title>Taxonomic description and genome sequences of Spirosoma HA7 sp. nov., isolated from pollen microhabitat of Corylus avellana.</title>
        <authorList>
            <person name="Ambika Manirajan B."/>
            <person name="Suarez C."/>
            <person name="Ratering S."/>
            <person name="Geissler-Plaum R."/>
            <person name="Cardinale M."/>
            <person name="Sylvia S."/>
        </authorList>
    </citation>
    <scope>NUCLEOTIDE SEQUENCE [LARGE SCALE GENOMIC DNA]</scope>
    <source>
        <strain evidence="9 10">HA7</strain>
    </source>
</reference>
<evidence type="ECO:0000256" key="6">
    <source>
        <dbReference type="ARBA" id="ARBA00023136"/>
    </source>
</evidence>
<accession>A0A2K8Z9D2</accession>
<organism evidence="9 10">
    <name type="scientific">Spirosoma pollinicola</name>
    <dbReference type="NCBI Taxonomy" id="2057025"/>
    <lineage>
        <taxon>Bacteria</taxon>
        <taxon>Pseudomonadati</taxon>
        <taxon>Bacteroidota</taxon>
        <taxon>Cytophagia</taxon>
        <taxon>Cytophagales</taxon>
        <taxon>Cytophagaceae</taxon>
        <taxon>Spirosoma</taxon>
    </lineage>
</organism>
<dbReference type="CDD" id="cd01127">
    <property type="entry name" value="TrwB_TraG_TraD_VirD4"/>
    <property type="match status" value="1"/>
</dbReference>
<evidence type="ECO:0000313" key="9">
    <source>
        <dbReference type="EMBL" id="AUD06486.1"/>
    </source>
</evidence>
<evidence type="ECO:0000256" key="5">
    <source>
        <dbReference type="ARBA" id="ARBA00022989"/>
    </source>
</evidence>
<dbReference type="OrthoDB" id="102453at2"/>
<sequence>MFKLGSIAGYIFGLVAIPILIYIAASVIIKFLIISVGFPRIVGDVVGGIGGFLPAGYIVYRRMKGNGRTEIQSASQVTKTGIKVKDYVFGIRTTKGIIKIVNPFAGLFVVAGPGAGKSYGVIEPIITQAIKKGFTGLVYDYKFPSFAQVVQAAAKDTKAKAYYVNFDDLTRSHRVNPIHPDLIITKSHAESAADVIIKNLIKGETNFFVSSATAYLGGIIWFLREEYPEYCTLPHVLNLAAESVKQVVPLISKNEEVRISVASLKTAIDENSSKQLTGVVSTLQDALGKINTRSICYVLSGNDFTLDLNNPDDPKIMVIGNNDELKPVYGPVISLIVANTIRKLNKKGKLPSIVCLDEAPTLFIPEFSNLPATGRENKIVTLFGAQNFSQIDTMYGPQEKDSILNTLSNRFYGRMPHEPSAEYVVKTWGKEYVEQRSQSISQVRLGEVSASKSDSYSLVHRDRVEVQDVMNLKQGEFFGQLVESDVSYFRTQLKPDPIDRQPIPAFKEVTEADVKANYKKVAEDIRNLLAGPVPKPSNPSGPNSKPKDEF</sequence>
<dbReference type="InterPro" id="IPR003688">
    <property type="entry name" value="TraG/VirD4"/>
</dbReference>
<dbReference type="KEGG" id="spir:CWM47_34365"/>
<evidence type="ECO:0000256" key="3">
    <source>
        <dbReference type="ARBA" id="ARBA00022475"/>
    </source>
</evidence>
<keyword evidence="4 8" id="KW-0812">Transmembrane</keyword>
<feature type="region of interest" description="Disordered" evidence="7">
    <location>
        <begin position="528"/>
        <end position="550"/>
    </location>
</feature>
<evidence type="ECO:0000256" key="8">
    <source>
        <dbReference type="SAM" id="Phobius"/>
    </source>
</evidence>
<comment type="similarity">
    <text evidence="2">Belongs to the VirD4/TraG family.</text>
</comment>
<dbReference type="RefSeq" id="WP_100993027.1">
    <property type="nucleotide sequence ID" value="NZ_CP025096.1"/>
</dbReference>
<gene>
    <name evidence="9" type="ORF">CWM47_34365</name>
</gene>